<dbReference type="OrthoDB" id="9806388at2"/>
<evidence type="ECO:0000259" key="3">
    <source>
        <dbReference type="Pfam" id="PF01321"/>
    </source>
</evidence>
<keyword evidence="5" id="KW-1185">Reference proteome</keyword>
<dbReference type="Proteomes" id="UP000236728">
    <property type="component" value="Unassembled WGS sequence"/>
</dbReference>
<dbReference type="InterPro" id="IPR029149">
    <property type="entry name" value="Creatin/AminoP/Spt16_N"/>
</dbReference>
<dbReference type="InterPro" id="IPR000994">
    <property type="entry name" value="Pept_M24"/>
</dbReference>
<evidence type="ECO:0000256" key="1">
    <source>
        <dbReference type="SAM" id="MobiDB-lite"/>
    </source>
</evidence>
<dbReference type="PANTHER" id="PTHR46112">
    <property type="entry name" value="AMINOPEPTIDASE"/>
    <property type="match status" value="1"/>
</dbReference>
<feature type="domain" description="Peptidase M24" evidence="2">
    <location>
        <begin position="231"/>
        <end position="433"/>
    </location>
</feature>
<reference evidence="4 5" key="1">
    <citation type="submission" date="2016-10" db="EMBL/GenBank/DDBJ databases">
        <authorList>
            <person name="de Groot N.N."/>
        </authorList>
    </citation>
    <scope>NUCLEOTIDE SEQUENCE [LARGE SCALE GENOMIC DNA]</scope>
    <source>
        <strain evidence="4 5">DSM 22489</strain>
    </source>
</reference>
<organism evidence="4 5">
    <name type="scientific">Bryocella elongata</name>
    <dbReference type="NCBI Taxonomy" id="863522"/>
    <lineage>
        <taxon>Bacteria</taxon>
        <taxon>Pseudomonadati</taxon>
        <taxon>Acidobacteriota</taxon>
        <taxon>Terriglobia</taxon>
        <taxon>Terriglobales</taxon>
        <taxon>Acidobacteriaceae</taxon>
        <taxon>Bryocella</taxon>
    </lineage>
</organism>
<dbReference type="SUPFAM" id="SSF55920">
    <property type="entry name" value="Creatinase/aminopeptidase"/>
    <property type="match status" value="1"/>
</dbReference>
<feature type="compositionally biased region" description="Low complexity" evidence="1">
    <location>
        <begin position="27"/>
        <end position="44"/>
    </location>
</feature>
<accession>A0A1H5SC44</accession>
<dbReference type="Gene3D" id="3.40.350.10">
    <property type="entry name" value="Creatinase/prolidase N-terminal domain"/>
    <property type="match status" value="1"/>
</dbReference>
<dbReference type="PANTHER" id="PTHR46112:SF3">
    <property type="entry name" value="AMINOPEPTIDASE YPDF"/>
    <property type="match status" value="1"/>
</dbReference>
<proteinExistence type="predicted"/>
<dbReference type="RefSeq" id="WP_103931110.1">
    <property type="nucleotide sequence ID" value="NZ_FNVA01000001.1"/>
</dbReference>
<dbReference type="Pfam" id="PF01321">
    <property type="entry name" value="Creatinase_N"/>
    <property type="match status" value="1"/>
</dbReference>
<evidence type="ECO:0000259" key="2">
    <source>
        <dbReference type="Pfam" id="PF00557"/>
    </source>
</evidence>
<dbReference type="InterPro" id="IPR036005">
    <property type="entry name" value="Creatinase/aminopeptidase-like"/>
</dbReference>
<dbReference type="AlphaFoldDB" id="A0A1H5SC44"/>
<dbReference type="EMBL" id="FNVA01000001">
    <property type="protein sequence ID" value="SEF47357.1"/>
    <property type="molecule type" value="Genomic_DNA"/>
</dbReference>
<dbReference type="InterPro" id="IPR000587">
    <property type="entry name" value="Creatinase_N"/>
</dbReference>
<name>A0A1H5SC44_9BACT</name>
<dbReference type="InterPro" id="IPR050659">
    <property type="entry name" value="Peptidase_M24B"/>
</dbReference>
<feature type="region of interest" description="Disordered" evidence="1">
    <location>
        <begin position="453"/>
        <end position="485"/>
    </location>
</feature>
<dbReference type="Pfam" id="PF00557">
    <property type="entry name" value="Peptidase_M24"/>
    <property type="match status" value="1"/>
</dbReference>
<sequence length="485" mass="52514">MLTRRRFLVTAATAPALSLYAQDAPTKPEAAKPADAVPAKPEAACEPDLPPSLLDLKDRRADIKPIRVTERDDRLDLARALMKQYGLDAIVLTTGASLKYFTGLDWEQSDRFFAWILPQSAAPFVIAPQIDNEWLNDAIMQPRASDGQLESILPERQTTNFYLWAEKDDPYATFLRVLGEFNLTSATLGVDEHTAFGFVAGIGHACPGVKLVSATPVTAGCRSVKSPAEIELLRLASHIAFDVFKAAYLACQAGDTTQRFEQLVQRGYERSGVHGIISCKAGADAADSHPGNKSQTFRDAELIVVSGGCAVDGYWSSITRTFVFGKPTEAQRALFDAVHNAQSAALGAAGPGVPMDIPDKAARQVFRDAKFGGGYELFTHRLGHGVGLDKHEWPYLVEANQQKMMAGMVFSNGPALYSRGHYGIRLEDEIVISDHGAELFLWQSPSLQDPFAIPAVLPQKKDTAAPDAQPADTKPAAAPATPPKL</sequence>
<feature type="domain" description="Creatinase N-terminal" evidence="3">
    <location>
        <begin position="74"/>
        <end position="224"/>
    </location>
</feature>
<protein>
    <submittedName>
        <fullName evidence="4">Xaa-Pro dipeptidase</fullName>
    </submittedName>
</protein>
<evidence type="ECO:0000313" key="4">
    <source>
        <dbReference type="EMBL" id="SEF47357.1"/>
    </source>
</evidence>
<gene>
    <name evidence="4" type="ORF">SAMN05421819_0125</name>
</gene>
<feature type="compositionally biased region" description="Low complexity" evidence="1">
    <location>
        <begin position="465"/>
        <end position="479"/>
    </location>
</feature>
<evidence type="ECO:0000313" key="5">
    <source>
        <dbReference type="Proteomes" id="UP000236728"/>
    </source>
</evidence>
<dbReference type="SUPFAM" id="SSF53092">
    <property type="entry name" value="Creatinase/prolidase N-terminal domain"/>
    <property type="match status" value="1"/>
</dbReference>
<dbReference type="Gene3D" id="3.90.230.10">
    <property type="entry name" value="Creatinase/methionine aminopeptidase superfamily"/>
    <property type="match status" value="1"/>
</dbReference>
<feature type="region of interest" description="Disordered" evidence="1">
    <location>
        <begin position="23"/>
        <end position="51"/>
    </location>
</feature>